<dbReference type="GO" id="GO:0005634">
    <property type="term" value="C:nucleus"/>
    <property type="evidence" value="ECO:0007669"/>
    <property type="project" value="TreeGrafter"/>
</dbReference>
<comment type="similarity">
    <text evidence="4">Belongs to the WD repeat creC family.</text>
</comment>
<comment type="function">
    <text evidence="3">Component of the regulatory network controlling carbon source utilization through ubiquitination and deubiquitination involving creA, creB, creC, creD and acrB. Required to prevent the proteolysis of the CreB deubiquitinating enzyme in the absence of carbon catabolite repression. CreB deubiquitinating enzyme stabilized in a complex with the CreC leads to the expression of genes such as those in the proline and quinate pathways.</text>
</comment>
<evidence type="ECO:0000256" key="7">
    <source>
        <dbReference type="SAM" id="MobiDB-lite"/>
    </source>
</evidence>
<evidence type="ECO:0000256" key="1">
    <source>
        <dbReference type="ARBA" id="ARBA00022574"/>
    </source>
</evidence>
<feature type="repeat" description="WD" evidence="6">
    <location>
        <begin position="418"/>
        <end position="449"/>
    </location>
</feature>
<feature type="non-terminal residue" evidence="8">
    <location>
        <position position="1"/>
    </location>
</feature>
<sequence>LRSVLPPPPRYPTQASYNAALGAGHIAPMIETNNILSNPSGPDYQFLVGEGLYVLKEDLHLATPPPHPSEAPIVNPNPLATNPQPATAGTKLSLINLDVRPLPPSFYKVASRSSGGLQPSIQEHPNESQSSTDMRESSEAGRMNSGDLPPVSNTPAFGEGSTLLTQGNPKDAGKRRKPKNNMTKSNSSFISRVILHEIFAKRLQDRPADGLFAFANINRAFQWLDLSSPTKAEYLTKILFTKAHCLCHDVNRFTKSATHIDVIMGFSTGEIIWWEPISQRYTRLNKNGIINGTPMSEIRWIPGSDTLFLAAHMDGSLVVYDKEKEDALFSVDEEGSKENGDSNGTNGVHHGVQGVNIQVNKSVNSKNQRTNPVAVWKLSNQRINAFAFSPDKRHLAVVSEDGSLRIIDYLKEELLNLFYSYYGGLTCVCWSPDGKYVLTGGQDDLISIWCPSESALIARCQGHHSWVTSVAFDPWRCDDKNYRFGSVGEDCRLCLWDFSVGMLHRPRAASVRQRGAMPSRLVSLQRGESQSTPTSRVRSDSSLSAEGEEEKSFPHPVEPRSRTAMLPPVLSKTVDKDPLCWLEFTEDSIITSCKSGHVRTWNRPSDNPDLQAKEKAPLDG</sequence>
<feature type="region of interest" description="Disordered" evidence="7">
    <location>
        <begin position="514"/>
        <end position="564"/>
    </location>
</feature>
<keyword evidence="1 6" id="KW-0853">WD repeat</keyword>
<dbReference type="EMBL" id="MU838998">
    <property type="protein sequence ID" value="KAK1771796.1"/>
    <property type="molecule type" value="Genomic_DNA"/>
</dbReference>
<evidence type="ECO:0000313" key="9">
    <source>
        <dbReference type="Proteomes" id="UP001244011"/>
    </source>
</evidence>
<gene>
    <name evidence="8" type="ORF">QBC33DRAFT_444453</name>
</gene>
<keyword evidence="9" id="KW-1185">Reference proteome</keyword>
<dbReference type="Gene3D" id="2.130.10.10">
    <property type="entry name" value="YVTN repeat-like/Quinoprotein amine dehydrogenase"/>
    <property type="match status" value="1"/>
</dbReference>
<feature type="region of interest" description="Disordered" evidence="7">
    <location>
        <begin position="597"/>
        <end position="620"/>
    </location>
</feature>
<dbReference type="PANTHER" id="PTHR14107:SF16">
    <property type="entry name" value="AT02583P"/>
    <property type="match status" value="1"/>
</dbReference>
<dbReference type="PANTHER" id="PTHR14107">
    <property type="entry name" value="WD REPEAT PROTEIN"/>
    <property type="match status" value="1"/>
</dbReference>
<dbReference type="GO" id="GO:0051286">
    <property type="term" value="C:cell tip"/>
    <property type="evidence" value="ECO:0007669"/>
    <property type="project" value="TreeGrafter"/>
</dbReference>
<feature type="compositionally biased region" description="Basic and acidic residues" evidence="7">
    <location>
        <begin position="611"/>
        <end position="620"/>
    </location>
</feature>
<dbReference type="PROSITE" id="PS50082">
    <property type="entry name" value="WD_REPEATS_2"/>
    <property type="match status" value="1"/>
</dbReference>
<evidence type="ECO:0000256" key="5">
    <source>
        <dbReference type="ARBA" id="ARBA00038682"/>
    </source>
</evidence>
<proteinExistence type="inferred from homology"/>
<reference evidence="8" key="1">
    <citation type="submission" date="2023-06" db="EMBL/GenBank/DDBJ databases">
        <title>Genome-scale phylogeny and comparative genomics of the fungal order Sordariales.</title>
        <authorList>
            <consortium name="Lawrence Berkeley National Laboratory"/>
            <person name="Hensen N."/>
            <person name="Bonometti L."/>
            <person name="Westerberg I."/>
            <person name="Brannstrom I.O."/>
            <person name="Guillou S."/>
            <person name="Cros-Aarteil S."/>
            <person name="Calhoun S."/>
            <person name="Haridas S."/>
            <person name="Kuo A."/>
            <person name="Mondo S."/>
            <person name="Pangilinan J."/>
            <person name="Riley R."/>
            <person name="Labutti K."/>
            <person name="Andreopoulos B."/>
            <person name="Lipzen A."/>
            <person name="Chen C."/>
            <person name="Yanf M."/>
            <person name="Daum C."/>
            <person name="Ng V."/>
            <person name="Clum A."/>
            <person name="Steindorff A."/>
            <person name="Ohm R."/>
            <person name="Martin F."/>
            <person name="Silar P."/>
            <person name="Natvig D."/>
            <person name="Lalanne C."/>
            <person name="Gautier V."/>
            <person name="Ament-Velasquez S.L."/>
            <person name="Kruys A."/>
            <person name="Hutchinson M.I."/>
            <person name="Powell A.J."/>
            <person name="Barry K."/>
            <person name="Miller A.N."/>
            <person name="Grigoriev I.V."/>
            <person name="Debuchy R."/>
            <person name="Gladieux P."/>
            <person name="Thoren M.H."/>
            <person name="Johannesson H."/>
        </authorList>
    </citation>
    <scope>NUCLEOTIDE SEQUENCE</scope>
    <source>
        <strain evidence="8">8032-3</strain>
    </source>
</reference>
<feature type="region of interest" description="Disordered" evidence="7">
    <location>
        <begin position="109"/>
        <end position="184"/>
    </location>
</feature>
<dbReference type="SUPFAM" id="SSF50978">
    <property type="entry name" value="WD40 repeat-like"/>
    <property type="match status" value="1"/>
</dbReference>
<dbReference type="InterPro" id="IPR051362">
    <property type="entry name" value="WD_repeat_creC_regulators"/>
</dbReference>
<dbReference type="InterPro" id="IPR036322">
    <property type="entry name" value="WD40_repeat_dom_sf"/>
</dbReference>
<evidence type="ECO:0000256" key="3">
    <source>
        <dbReference type="ARBA" id="ARBA00037241"/>
    </source>
</evidence>
<accession>A0AAJ0C893</accession>
<evidence type="ECO:0000256" key="4">
    <source>
        <dbReference type="ARBA" id="ARBA00038107"/>
    </source>
</evidence>
<keyword evidence="2" id="KW-0677">Repeat</keyword>
<comment type="caution">
    <text evidence="8">The sequence shown here is derived from an EMBL/GenBank/DDBJ whole genome shotgun (WGS) entry which is preliminary data.</text>
</comment>
<feature type="compositionally biased region" description="Polar residues" evidence="7">
    <location>
        <begin position="111"/>
        <end position="132"/>
    </location>
</feature>
<protein>
    <submittedName>
        <fullName evidence="8">WD40-repeat-containing domain protein</fullName>
    </submittedName>
</protein>
<name>A0AAJ0C893_9PEZI</name>
<feature type="compositionally biased region" description="Polar residues" evidence="7">
    <location>
        <begin position="526"/>
        <end position="544"/>
    </location>
</feature>
<dbReference type="InterPro" id="IPR001680">
    <property type="entry name" value="WD40_rpt"/>
</dbReference>
<organism evidence="8 9">
    <name type="scientific">Phialemonium atrogriseum</name>
    <dbReference type="NCBI Taxonomy" id="1093897"/>
    <lineage>
        <taxon>Eukaryota</taxon>
        <taxon>Fungi</taxon>
        <taxon>Dikarya</taxon>
        <taxon>Ascomycota</taxon>
        <taxon>Pezizomycotina</taxon>
        <taxon>Sordariomycetes</taxon>
        <taxon>Sordariomycetidae</taxon>
        <taxon>Cephalothecales</taxon>
        <taxon>Cephalothecaceae</taxon>
        <taxon>Phialemonium</taxon>
    </lineage>
</organism>
<dbReference type="AlphaFoldDB" id="A0AAJ0C893"/>
<dbReference type="PROSITE" id="PS50294">
    <property type="entry name" value="WD_REPEATS_REGION"/>
    <property type="match status" value="1"/>
</dbReference>
<evidence type="ECO:0000256" key="6">
    <source>
        <dbReference type="PROSITE-ProRule" id="PRU00221"/>
    </source>
</evidence>
<evidence type="ECO:0000313" key="8">
    <source>
        <dbReference type="EMBL" id="KAK1771796.1"/>
    </source>
</evidence>
<dbReference type="InterPro" id="IPR015943">
    <property type="entry name" value="WD40/YVTN_repeat-like_dom_sf"/>
</dbReference>
<dbReference type="SMART" id="SM00320">
    <property type="entry name" value="WD40"/>
    <property type="match status" value="5"/>
</dbReference>
<evidence type="ECO:0000256" key="2">
    <source>
        <dbReference type="ARBA" id="ARBA00022737"/>
    </source>
</evidence>
<dbReference type="GO" id="GO:0045013">
    <property type="term" value="P:carbon catabolite repression of transcription"/>
    <property type="evidence" value="ECO:0007669"/>
    <property type="project" value="TreeGrafter"/>
</dbReference>
<comment type="subunit">
    <text evidence="5">Interacts with creB.</text>
</comment>
<dbReference type="GO" id="GO:0032153">
    <property type="term" value="C:cell division site"/>
    <property type="evidence" value="ECO:0007669"/>
    <property type="project" value="TreeGrafter"/>
</dbReference>
<dbReference type="Proteomes" id="UP001244011">
    <property type="component" value="Unassembled WGS sequence"/>
</dbReference>
<dbReference type="Pfam" id="PF00400">
    <property type="entry name" value="WD40"/>
    <property type="match status" value="3"/>
</dbReference>
<feature type="compositionally biased region" description="Basic and acidic residues" evidence="7">
    <location>
        <begin position="550"/>
        <end position="561"/>
    </location>
</feature>
<dbReference type="RefSeq" id="XP_060288009.1">
    <property type="nucleotide sequence ID" value="XM_060424277.1"/>
</dbReference>
<dbReference type="GeneID" id="85307464"/>